<sequence length="97" mass="11028">MPEPTTTDLWFNPLMAALRAHFPGFVQTYRIHCRPSYKSLNYRTVSGDIKASIDDLIQPVSNRVGGRAFTSFGGQQQPEQRSNQSTTPKKRKRSTEQ</sequence>
<evidence type="ECO:0000256" key="1">
    <source>
        <dbReference type="SAM" id="MobiDB-lite"/>
    </source>
</evidence>
<evidence type="ECO:0000313" key="2">
    <source>
        <dbReference type="EMBL" id="KAK4248952.1"/>
    </source>
</evidence>
<feature type="region of interest" description="Disordered" evidence="1">
    <location>
        <begin position="65"/>
        <end position="97"/>
    </location>
</feature>
<feature type="compositionally biased region" description="Basic residues" evidence="1">
    <location>
        <begin position="88"/>
        <end position="97"/>
    </location>
</feature>
<organism evidence="2 3">
    <name type="scientific">Corynascus novoguineensis</name>
    <dbReference type="NCBI Taxonomy" id="1126955"/>
    <lineage>
        <taxon>Eukaryota</taxon>
        <taxon>Fungi</taxon>
        <taxon>Dikarya</taxon>
        <taxon>Ascomycota</taxon>
        <taxon>Pezizomycotina</taxon>
        <taxon>Sordariomycetes</taxon>
        <taxon>Sordariomycetidae</taxon>
        <taxon>Sordariales</taxon>
        <taxon>Chaetomiaceae</taxon>
        <taxon>Corynascus</taxon>
    </lineage>
</organism>
<gene>
    <name evidence="2" type="ORF">C7999DRAFT_30641</name>
</gene>
<accession>A0AAN7CXH2</accession>
<feature type="compositionally biased region" description="Polar residues" evidence="1">
    <location>
        <begin position="72"/>
        <end position="87"/>
    </location>
</feature>
<protein>
    <submittedName>
        <fullName evidence="2">Uncharacterized protein</fullName>
    </submittedName>
</protein>
<comment type="caution">
    <text evidence="2">The sequence shown here is derived from an EMBL/GenBank/DDBJ whole genome shotgun (WGS) entry which is preliminary data.</text>
</comment>
<dbReference type="AlphaFoldDB" id="A0AAN7CXH2"/>
<evidence type="ECO:0000313" key="3">
    <source>
        <dbReference type="Proteomes" id="UP001303647"/>
    </source>
</evidence>
<dbReference type="EMBL" id="MU857630">
    <property type="protein sequence ID" value="KAK4248952.1"/>
    <property type="molecule type" value="Genomic_DNA"/>
</dbReference>
<dbReference type="Proteomes" id="UP001303647">
    <property type="component" value="Unassembled WGS sequence"/>
</dbReference>
<keyword evidence="3" id="KW-1185">Reference proteome</keyword>
<reference evidence="2" key="1">
    <citation type="journal article" date="2023" name="Mol. Phylogenet. Evol.">
        <title>Genome-scale phylogeny and comparative genomics of the fungal order Sordariales.</title>
        <authorList>
            <person name="Hensen N."/>
            <person name="Bonometti L."/>
            <person name="Westerberg I."/>
            <person name="Brannstrom I.O."/>
            <person name="Guillou S."/>
            <person name="Cros-Aarteil S."/>
            <person name="Calhoun S."/>
            <person name="Haridas S."/>
            <person name="Kuo A."/>
            <person name="Mondo S."/>
            <person name="Pangilinan J."/>
            <person name="Riley R."/>
            <person name="LaButti K."/>
            <person name="Andreopoulos B."/>
            <person name="Lipzen A."/>
            <person name="Chen C."/>
            <person name="Yan M."/>
            <person name="Daum C."/>
            <person name="Ng V."/>
            <person name="Clum A."/>
            <person name="Steindorff A."/>
            <person name="Ohm R.A."/>
            <person name="Martin F."/>
            <person name="Silar P."/>
            <person name="Natvig D.O."/>
            <person name="Lalanne C."/>
            <person name="Gautier V."/>
            <person name="Ament-Velasquez S.L."/>
            <person name="Kruys A."/>
            <person name="Hutchinson M.I."/>
            <person name="Powell A.J."/>
            <person name="Barry K."/>
            <person name="Miller A.N."/>
            <person name="Grigoriev I.V."/>
            <person name="Debuchy R."/>
            <person name="Gladieux P."/>
            <person name="Hiltunen Thoren M."/>
            <person name="Johannesson H."/>
        </authorList>
    </citation>
    <scope>NUCLEOTIDE SEQUENCE</scope>
    <source>
        <strain evidence="2">CBS 359.72</strain>
    </source>
</reference>
<proteinExistence type="predicted"/>
<reference evidence="2" key="2">
    <citation type="submission" date="2023-05" db="EMBL/GenBank/DDBJ databases">
        <authorList>
            <consortium name="Lawrence Berkeley National Laboratory"/>
            <person name="Steindorff A."/>
            <person name="Hensen N."/>
            <person name="Bonometti L."/>
            <person name="Westerberg I."/>
            <person name="Brannstrom I.O."/>
            <person name="Guillou S."/>
            <person name="Cros-Aarteil S."/>
            <person name="Calhoun S."/>
            <person name="Haridas S."/>
            <person name="Kuo A."/>
            <person name="Mondo S."/>
            <person name="Pangilinan J."/>
            <person name="Riley R."/>
            <person name="Labutti K."/>
            <person name="Andreopoulos B."/>
            <person name="Lipzen A."/>
            <person name="Chen C."/>
            <person name="Yanf M."/>
            <person name="Daum C."/>
            <person name="Ng V."/>
            <person name="Clum A."/>
            <person name="Ohm R."/>
            <person name="Martin F."/>
            <person name="Silar P."/>
            <person name="Natvig D."/>
            <person name="Lalanne C."/>
            <person name="Gautier V."/>
            <person name="Ament-Velasquez S.L."/>
            <person name="Kruys A."/>
            <person name="Hutchinson M.I."/>
            <person name="Powell A.J."/>
            <person name="Barry K."/>
            <person name="Miller A.N."/>
            <person name="Grigoriev I.V."/>
            <person name="Debuchy R."/>
            <person name="Gladieux P."/>
            <person name="Thoren M.H."/>
            <person name="Johannesson H."/>
        </authorList>
    </citation>
    <scope>NUCLEOTIDE SEQUENCE</scope>
    <source>
        <strain evidence="2">CBS 359.72</strain>
    </source>
</reference>
<name>A0AAN7CXH2_9PEZI</name>